<keyword evidence="3" id="KW-0012">Acyltransferase</keyword>
<evidence type="ECO:0000259" key="2">
    <source>
        <dbReference type="Pfam" id="PF01757"/>
    </source>
</evidence>
<dbReference type="PANTHER" id="PTHR23028:SF53">
    <property type="entry name" value="ACYL_TRANSF_3 DOMAIN-CONTAINING PROTEIN"/>
    <property type="match status" value="1"/>
</dbReference>
<keyword evidence="1" id="KW-1133">Transmembrane helix</keyword>
<feature type="transmembrane region" description="Helical" evidence="1">
    <location>
        <begin position="20"/>
        <end position="39"/>
    </location>
</feature>
<keyword evidence="3" id="KW-0808">Transferase</keyword>
<reference evidence="3 4" key="1">
    <citation type="journal article" date="2019" name="PLoS Negl. Trop. Dis.">
        <title>Revisiting the worldwide diversity of Leptospira species in the environment.</title>
        <authorList>
            <person name="Vincent A.T."/>
            <person name="Schiettekatte O."/>
            <person name="Bourhy P."/>
            <person name="Veyrier F.J."/>
            <person name="Picardeau M."/>
        </authorList>
    </citation>
    <scope>NUCLEOTIDE SEQUENCE [LARGE SCALE GENOMIC DNA]</scope>
    <source>
        <strain evidence="3 4">201800273</strain>
    </source>
</reference>
<sequence>MKDYFFSVFKTNPLEMKGLNGIRGIAFFMVIYTHMFRPYKYFGFHEPNVWIENFLNNGSLCMDAFFVLSGYLIGGQLLKEKIKTNSINYGNFITKRVLRIFPPYYIFLTFQFIIIYNLSKFATDELVKTESLQLLKRVVWDYAYMSDYFAGIMIHGWSLSVEEKFYILLPILLFLILKLKQKNQILFSLSILVILPTIFRLIQFLQISPENLSFWTYSVTFYYPFHSRMDGLFLGVLVAAIQIYYPEKIDKFLKDRNSIYFVLLSLVTLLSIMFFTSEDRPDLFTCVFRFLFASLAWSIILIKTLDEKSWTAKVLSVPIFSPVAKLSYCAYIIHLLCLGFLSKKFIGYHKIHYYEIIIWTIPIGVIILGYAYLYYLMTEKPFLALRNRLLNKK</sequence>
<feature type="transmembrane region" description="Helical" evidence="1">
    <location>
        <begin position="356"/>
        <end position="376"/>
    </location>
</feature>
<dbReference type="RefSeq" id="WP_135771720.1">
    <property type="nucleotide sequence ID" value="NZ_RQFT01000012.1"/>
</dbReference>
<dbReference type="GO" id="GO:0016020">
    <property type="term" value="C:membrane"/>
    <property type="evidence" value="ECO:0007669"/>
    <property type="project" value="TreeGrafter"/>
</dbReference>
<dbReference type="GO" id="GO:0009103">
    <property type="term" value="P:lipopolysaccharide biosynthetic process"/>
    <property type="evidence" value="ECO:0007669"/>
    <property type="project" value="TreeGrafter"/>
</dbReference>
<dbReference type="Pfam" id="PF01757">
    <property type="entry name" value="Acyl_transf_3"/>
    <property type="match status" value="1"/>
</dbReference>
<organism evidence="3 4">
    <name type="scientific">Leptospira bouyouniensis</name>
    <dbReference type="NCBI Taxonomy" id="2484911"/>
    <lineage>
        <taxon>Bacteria</taxon>
        <taxon>Pseudomonadati</taxon>
        <taxon>Spirochaetota</taxon>
        <taxon>Spirochaetia</taxon>
        <taxon>Leptospirales</taxon>
        <taxon>Leptospiraceae</taxon>
        <taxon>Leptospira</taxon>
    </lineage>
</organism>
<keyword evidence="1" id="KW-0472">Membrane</keyword>
<feature type="transmembrane region" description="Helical" evidence="1">
    <location>
        <begin position="257"/>
        <end position="276"/>
    </location>
</feature>
<evidence type="ECO:0000313" key="3">
    <source>
        <dbReference type="EMBL" id="TGL03299.1"/>
    </source>
</evidence>
<feature type="transmembrane region" description="Helical" evidence="1">
    <location>
        <begin position="98"/>
        <end position="118"/>
    </location>
</feature>
<evidence type="ECO:0000256" key="1">
    <source>
        <dbReference type="SAM" id="Phobius"/>
    </source>
</evidence>
<dbReference type="Proteomes" id="UP000297641">
    <property type="component" value="Unassembled WGS sequence"/>
</dbReference>
<feature type="transmembrane region" description="Helical" evidence="1">
    <location>
        <begin position="225"/>
        <end position="245"/>
    </location>
</feature>
<protein>
    <submittedName>
        <fullName evidence="3">Acyltransferase</fullName>
    </submittedName>
</protein>
<feature type="domain" description="Acyltransferase 3" evidence="2">
    <location>
        <begin position="17"/>
        <end position="373"/>
    </location>
</feature>
<accession>A0A7I0HNH2</accession>
<feature type="transmembrane region" description="Helical" evidence="1">
    <location>
        <begin position="282"/>
        <end position="302"/>
    </location>
</feature>
<comment type="caution">
    <text evidence="3">The sequence shown here is derived from an EMBL/GenBank/DDBJ whole genome shotgun (WGS) entry which is preliminary data.</text>
</comment>
<dbReference type="EMBL" id="RQFT01000012">
    <property type="protein sequence ID" value="TGL03299.1"/>
    <property type="molecule type" value="Genomic_DNA"/>
</dbReference>
<feature type="transmembrane region" description="Helical" evidence="1">
    <location>
        <begin position="164"/>
        <end position="179"/>
    </location>
</feature>
<feature type="transmembrane region" description="Helical" evidence="1">
    <location>
        <begin position="186"/>
        <end position="205"/>
    </location>
</feature>
<feature type="transmembrane region" description="Helical" evidence="1">
    <location>
        <begin position="60"/>
        <end position="78"/>
    </location>
</feature>
<gene>
    <name evidence="3" type="ORF">EHQ43_16100</name>
</gene>
<name>A0A7I0HNH2_9LEPT</name>
<feature type="transmembrane region" description="Helical" evidence="1">
    <location>
        <begin position="314"/>
        <end position="336"/>
    </location>
</feature>
<dbReference type="GO" id="GO:0016747">
    <property type="term" value="F:acyltransferase activity, transferring groups other than amino-acyl groups"/>
    <property type="evidence" value="ECO:0007669"/>
    <property type="project" value="InterPro"/>
</dbReference>
<dbReference type="InterPro" id="IPR002656">
    <property type="entry name" value="Acyl_transf_3_dom"/>
</dbReference>
<evidence type="ECO:0000313" key="4">
    <source>
        <dbReference type="Proteomes" id="UP000297641"/>
    </source>
</evidence>
<dbReference type="AlphaFoldDB" id="A0A7I0HNH2"/>
<proteinExistence type="predicted"/>
<dbReference type="PANTHER" id="PTHR23028">
    <property type="entry name" value="ACETYLTRANSFERASE"/>
    <property type="match status" value="1"/>
</dbReference>
<dbReference type="InterPro" id="IPR050879">
    <property type="entry name" value="Acyltransferase_3"/>
</dbReference>
<keyword evidence="1" id="KW-0812">Transmembrane</keyword>